<organism evidence="6 7">
    <name type="scientific">Sinorhizobium chiapasense</name>
    <dbReference type="NCBI Taxonomy" id="501572"/>
    <lineage>
        <taxon>Bacteria</taxon>
        <taxon>Pseudomonadati</taxon>
        <taxon>Pseudomonadota</taxon>
        <taxon>Alphaproteobacteria</taxon>
        <taxon>Hyphomicrobiales</taxon>
        <taxon>Rhizobiaceae</taxon>
        <taxon>Sinorhizobium/Ensifer group</taxon>
        <taxon>Sinorhizobium</taxon>
    </lineage>
</organism>
<dbReference type="NCBIfam" id="TIGR01613">
    <property type="entry name" value="primase_Cterm"/>
    <property type="match status" value="1"/>
</dbReference>
<keyword evidence="3" id="KW-0067">ATP-binding</keyword>
<dbReference type="InterPro" id="IPR014015">
    <property type="entry name" value="Helicase_SF3_DNA-vir"/>
</dbReference>
<protein>
    <submittedName>
        <fullName evidence="6">Phage/plasmid primase, P4 family</fullName>
    </submittedName>
</protein>
<evidence type="ECO:0000256" key="2">
    <source>
        <dbReference type="ARBA" id="ARBA00022801"/>
    </source>
</evidence>
<dbReference type="InterPro" id="IPR006500">
    <property type="entry name" value="Helicase_put_C_phage/plasmid"/>
</dbReference>
<dbReference type="RefSeq" id="WP_331374329.1">
    <property type="nucleotide sequence ID" value="NZ_CP133148.1"/>
</dbReference>
<keyword evidence="2" id="KW-0378">Hydrolase</keyword>
<dbReference type="InterPro" id="IPR027417">
    <property type="entry name" value="P-loop_NTPase"/>
</dbReference>
<dbReference type="Gene3D" id="3.40.50.300">
    <property type="entry name" value="P-loop containing nucleotide triphosphate hydrolases"/>
    <property type="match status" value="1"/>
</dbReference>
<dbReference type="Pfam" id="PF19263">
    <property type="entry name" value="DUF5906"/>
    <property type="match status" value="1"/>
</dbReference>
<feature type="region of interest" description="Disordered" evidence="4">
    <location>
        <begin position="567"/>
        <end position="595"/>
    </location>
</feature>
<evidence type="ECO:0000259" key="5">
    <source>
        <dbReference type="PROSITE" id="PS51206"/>
    </source>
</evidence>
<accession>A0ABZ2BCJ9</accession>
<dbReference type="PANTHER" id="PTHR35372:SF2">
    <property type="entry name" value="SF3 HELICASE DOMAIN-CONTAINING PROTEIN"/>
    <property type="match status" value="1"/>
</dbReference>
<dbReference type="EMBL" id="CP133148">
    <property type="protein sequence ID" value="WVT05236.1"/>
    <property type="molecule type" value="Genomic_DNA"/>
</dbReference>
<dbReference type="PROSITE" id="PS51206">
    <property type="entry name" value="SF3_HELICASE_1"/>
    <property type="match status" value="1"/>
</dbReference>
<gene>
    <name evidence="6" type="ORF">RB548_07565</name>
</gene>
<sequence length="595" mass="66710">MTRGAEEPDIERFIARVVEKLDTQGKRKKEPREATEHAPDFFEIDESDRVLMLVDQLPPIDPGKESTSPFDFASRIRAALKGSAVYDSEHERWYLWSGEIWIRDDARNLRFAKVLDIALWRLTEKFVGSKRVAACSPEFRGKVEKALRPVCKAYPPYRGPQRPDIRPRQEDLAGVDVWDGNPVLVGIPGGVVNLYRLGRDGYESDLPIRSEMMTKQLPVGSSKRPVLIPERRHFSSDPEVNCAELDAADATNEPPRLVYPPDFCPLFRGLLATATGGDESVIRSLQMFCGYALSGLTTEHAFLFLIGPGGNGKTLLLNILYRILGPYAIGADISTFTTGSHGNGYSADRARLRGARLVTVSESGKENQFDQGFLKALVGGDPIVARSLFTNPAGFRPQAKVIFAGNTIPSIATTDRGMRRRMLVLPFRGMPGAIDTQLESKILGDCIDKGILGNEAADIVRWLFDGWEMFRDNGFRLHVAEGIEDETGRYFDTQNPLHAWITERCEFGDNFREAEADLYASYESFVYERNKALPEVFLSEPPLKRGDFFDRLYATYPQVLRLGRKSYRRPGAKNPSAQAMASGIQVRRRRDSDES</sequence>
<evidence type="ECO:0000256" key="4">
    <source>
        <dbReference type="SAM" id="MobiDB-lite"/>
    </source>
</evidence>
<evidence type="ECO:0000313" key="7">
    <source>
        <dbReference type="Proteomes" id="UP001432360"/>
    </source>
</evidence>
<feature type="domain" description="SF3 helicase" evidence="5">
    <location>
        <begin position="280"/>
        <end position="440"/>
    </location>
</feature>
<keyword evidence="1" id="KW-0547">Nucleotide-binding</keyword>
<dbReference type="PANTHER" id="PTHR35372">
    <property type="entry name" value="ATP BINDING PROTEIN-RELATED"/>
    <property type="match status" value="1"/>
</dbReference>
<dbReference type="Proteomes" id="UP001432360">
    <property type="component" value="Chromosome"/>
</dbReference>
<evidence type="ECO:0000313" key="6">
    <source>
        <dbReference type="EMBL" id="WVT05236.1"/>
    </source>
</evidence>
<dbReference type="InterPro" id="IPR051620">
    <property type="entry name" value="ORF904-like_C"/>
</dbReference>
<name>A0ABZ2BCJ9_9HYPH</name>
<dbReference type="SUPFAM" id="SSF52540">
    <property type="entry name" value="P-loop containing nucleoside triphosphate hydrolases"/>
    <property type="match status" value="1"/>
</dbReference>
<proteinExistence type="predicted"/>
<dbReference type="InterPro" id="IPR045455">
    <property type="entry name" value="NrS-1_pol-like_helicase"/>
</dbReference>
<evidence type="ECO:0000256" key="1">
    <source>
        <dbReference type="ARBA" id="ARBA00022741"/>
    </source>
</evidence>
<reference evidence="6" key="1">
    <citation type="submission" date="2023-08" db="EMBL/GenBank/DDBJ databases">
        <title>Complete genome sequence of Sinorhizobium chiapanecum ITTG S70 isolated from Acaciella angustissima nodules in Chiapas-Mexico.</title>
        <authorList>
            <person name="Rincon-Rosales R."/>
            <person name="Rogel M.A."/>
            <person name="Rincon-Medina C.I."/>
            <person name="Guerrero G."/>
            <person name="Manzano-Gomez L.A."/>
            <person name="Lopez-Lopez A."/>
            <person name="Rincon Molina F.A."/>
            <person name="Martinez-Romero E."/>
        </authorList>
    </citation>
    <scope>NUCLEOTIDE SEQUENCE</scope>
    <source>
        <strain evidence="6">ITTG S70</strain>
    </source>
</reference>
<evidence type="ECO:0000256" key="3">
    <source>
        <dbReference type="ARBA" id="ARBA00022840"/>
    </source>
</evidence>
<keyword evidence="7" id="KW-1185">Reference proteome</keyword>